<accession>A0A0E9R7J8</accession>
<dbReference type="EMBL" id="GBXM01083850">
    <property type="protein sequence ID" value="JAH24727.1"/>
    <property type="molecule type" value="Transcribed_RNA"/>
</dbReference>
<protein>
    <submittedName>
        <fullName evidence="1">Uncharacterized protein</fullName>
    </submittedName>
</protein>
<sequence length="52" mass="6125">MSTKRRMSNLTSHLNIYEILQKYWLYSRKAFAFMITRLGATGNSKCKPDQKP</sequence>
<organism evidence="1">
    <name type="scientific">Anguilla anguilla</name>
    <name type="common">European freshwater eel</name>
    <name type="synonym">Muraena anguilla</name>
    <dbReference type="NCBI Taxonomy" id="7936"/>
    <lineage>
        <taxon>Eukaryota</taxon>
        <taxon>Metazoa</taxon>
        <taxon>Chordata</taxon>
        <taxon>Craniata</taxon>
        <taxon>Vertebrata</taxon>
        <taxon>Euteleostomi</taxon>
        <taxon>Actinopterygii</taxon>
        <taxon>Neopterygii</taxon>
        <taxon>Teleostei</taxon>
        <taxon>Anguilliformes</taxon>
        <taxon>Anguillidae</taxon>
        <taxon>Anguilla</taxon>
    </lineage>
</organism>
<name>A0A0E9R7J8_ANGAN</name>
<proteinExistence type="predicted"/>
<reference evidence="1" key="2">
    <citation type="journal article" date="2015" name="Fish Shellfish Immunol.">
        <title>Early steps in the European eel (Anguilla anguilla)-Vibrio vulnificus interaction in the gills: Role of the RtxA13 toxin.</title>
        <authorList>
            <person name="Callol A."/>
            <person name="Pajuelo D."/>
            <person name="Ebbesson L."/>
            <person name="Teles M."/>
            <person name="MacKenzie S."/>
            <person name="Amaro C."/>
        </authorList>
    </citation>
    <scope>NUCLEOTIDE SEQUENCE</scope>
</reference>
<evidence type="ECO:0000313" key="1">
    <source>
        <dbReference type="EMBL" id="JAH24727.1"/>
    </source>
</evidence>
<reference evidence="1" key="1">
    <citation type="submission" date="2014-11" db="EMBL/GenBank/DDBJ databases">
        <authorList>
            <person name="Amaro Gonzalez C."/>
        </authorList>
    </citation>
    <scope>NUCLEOTIDE SEQUENCE</scope>
</reference>
<dbReference type="AlphaFoldDB" id="A0A0E9R7J8"/>